<evidence type="ECO:0000313" key="2">
    <source>
        <dbReference type="Proteomes" id="UP000198844"/>
    </source>
</evidence>
<sequence>MTSADLGQQLEGYVARLVETGRYRSLCIARLSLPPLPYAKVSGFLAYERTFSSERCLGVSSISSQGY</sequence>
<accession>A0A1I7EJB3</accession>
<name>A0A1I7EJB3_9BURK</name>
<gene>
    <name evidence="1" type="ORF">SAMN05192563_102491</name>
</gene>
<proteinExistence type="predicted"/>
<dbReference type="EMBL" id="FPBH01000024">
    <property type="protein sequence ID" value="SFU24021.1"/>
    <property type="molecule type" value="Genomic_DNA"/>
</dbReference>
<protein>
    <submittedName>
        <fullName evidence="1">Uncharacterized protein</fullName>
    </submittedName>
</protein>
<dbReference type="Proteomes" id="UP000198844">
    <property type="component" value="Unassembled WGS sequence"/>
</dbReference>
<organism evidence="1 2">
    <name type="scientific">Paraburkholderia aspalathi</name>
    <dbReference type="NCBI Taxonomy" id="1324617"/>
    <lineage>
        <taxon>Bacteria</taxon>
        <taxon>Pseudomonadati</taxon>
        <taxon>Pseudomonadota</taxon>
        <taxon>Betaproteobacteria</taxon>
        <taxon>Burkholderiales</taxon>
        <taxon>Burkholderiaceae</taxon>
        <taxon>Paraburkholderia</taxon>
    </lineage>
</organism>
<dbReference type="AlphaFoldDB" id="A0A1I7EJB3"/>
<reference evidence="1 2" key="1">
    <citation type="submission" date="2016-10" db="EMBL/GenBank/DDBJ databases">
        <authorList>
            <person name="de Groot N.N."/>
        </authorList>
    </citation>
    <scope>NUCLEOTIDE SEQUENCE [LARGE SCALE GENOMIC DNA]</scope>
    <source>
        <strain evidence="1 2">LMG 27731</strain>
    </source>
</reference>
<dbReference type="RefSeq" id="WP_093642330.1">
    <property type="nucleotide sequence ID" value="NZ_FPBH01000024.1"/>
</dbReference>
<evidence type="ECO:0000313" key="1">
    <source>
        <dbReference type="EMBL" id="SFU24021.1"/>
    </source>
</evidence>